<name>A0A0L6UW57_9BASI</name>
<evidence type="ECO:0008006" key="3">
    <source>
        <dbReference type="Google" id="ProtNLM"/>
    </source>
</evidence>
<dbReference type="EMBL" id="LAVV01008719">
    <property type="protein sequence ID" value="KNZ52105.1"/>
    <property type="molecule type" value="Genomic_DNA"/>
</dbReference>
<sequence length="171" mass="19580">MVFVSYAPETKVAVVQFFLQGHSQSIICNMLGYSVSRQSLTRWLKLFEKPQCVIGDPNSYQAKGLSQQKIQSTLLSLQAIHNNLVTQMCITLKNADNLNIQKFLVAQFSWVERMKYIPAEFLVFTMPSCSLSINMWYPFSTINHTPKSLTMEYAACNQDFFFSCLSAIRHL</sequence>
<dbReference type="VEuPathDB" id="FungiDB:VP01_3696g3"/>
<keyword evidence="2" id="KW-1185">Reference proteome</keyword>
<protein>
    <recommendedName>
        <fullName evidence="3">Transposase</fullName>
    </recommendedName>
</protein>
<organism evidence="1 2">
    <name type="scientific">Puccinia sorghi</name>
    <dbReference type="NCBI Taxonomy" id="27349"/>
    <lineage>
        <taxon>Eukaryota</taxon>
        <taxon>Fungi</taxon>
        <taxon>Dikarya</taxon>
        <taxon>Basidiomycota</taxon>
        <taxon>Pucciniomycotina</taxon>
        <taxon>Pucciniomycetes</taxon>
        <taxon>Pucciniales</taxon>
        <taxon>Pucciniaceae</taxon>
        <taxon>Puccinia</taxon>
    </lineage>
</organism>
<proteinExistence type="predicted"/>
<dbReference type="PANTHER" id="PTHR46564:SF1">
    <property type="entry name" value="TRANSPOSASE"/>
    <property type="match status" value="1"/>
</dbReference>
<dbReference type="PANTHER" id="PTHR46564">
    <property type="entry name" value="TRANSPOSASE"/>
    <property type="match status" value="1"/>
</dbReference>
<dbReference type="Proteomes" id="UP000037035">
    <property type="component" value="Unassembled WGS sequence"/>
</dbReference>
<dbReference type="AlphaFoldDB" id="A0A0L6UW57"/>
<accession>A0A0L6UW57</accession>
<gene>
    <name evidence="1" type="ORF">VP01_3696g3</name>
</gene>
<evidence type="ECO:0000313" key="1">
    <source>
        <dbReference type="EMBL" id="KNZ52105.1"/>
    </source>
</evidence>
<comment type="caution">
    <text evidence="1">The sequence shown here is derived from an EMBL/GenBank/DDBJ whole genome shotgun (WGS) entry which is preliminary data.</text>
</comment>
<reference evidence="1 2" key="1">
    <citation type="submission" date="2015-08" db="EMBL/GenBank/DDBJ databases">
        <title>Next Generation Sequencing and Analysis of the Genome of Puccinia sorghi L Schw, the Causal Agent of Maize Common Rust.</title>
        <authorList>
            <person name="Rochi L."/>
            <person name="Burguener G."/>
            <person name="Darino M."/>
            <person name="Turjanski A."/>
            <person name="Kreff E."/>
            <person name="Dieguez M.J."/>
            <person name="Sacco F."/>
        </authorList>
    </citation>
    <scope>NUCLEOTIDE SEQUENCE [LARGE SCALE GENOMIC DNA]</scope>
    <source>
        <strain evidence="1 2">RO10H11247</strain>
    </source>
</reference>
<evidence type="ECO:0000313" key="2">
    <source>
        <dbReference type="Proteomes" id="UP000037035"/>
    </source>
</evidence>